<protein>
    <recommendedName>
        <fullName evidence="3">L-fucose mutarotase</fullName>
        <ecNumber evidence="3">5.1.3.29</ecNumber>
    </recommendedName>
</protein>
<dbReference type="AlphaFoldDB" id="A0A8J5CS47"/>
<proteinExistence type="predicted"/>
<dbReference type="InterPro" id="IPR050443">
    <property type="entry name" value="RbsD/FucU_mutarotase"/>
</dbReference>
<keyword evidence="1" id="KW-0413">Isomerase</keyword>
<dbReference type="Pfam" id="PF05025">
    <property type="entry name" value="RbsD_FucU"/>
    <property type="match status" value="1"/>
</dbReference>
<evidence type="ECO:0000256" key="3">
    <source>
        <dbReference type="ARBA" id="ARBA00038859"/>
    </source>
</evidence>
<evidence type="ECO:0000256" key="1">
    <source>
        <dbReference type="ARBA" id="ARBA00023235"/>
    </source>
</evidence>
<dbReference type="GO" id="GO:0042806">
    <property type="term" value="F:fucose binding"/>
    <property type="evidence" value="ECO:0007669"/>
    <property type="project" value="TreeGrafter"/>
</dbReference>
<keyword evidence="5" id="KW-1185">Reference proteome</keyword>
<evidence type="ECO:0000313" key="5">
    <source>
        <dbReference type="Proteomes" id="UP000770661"/>
    </source>
</evidence>
<dbReference type="EC" id="5.1.3.29" evidence="3"/>
<gene>
    <name evidence="4" type="primary">FUOM</name>
    <name evidence="4" type="ORF">GWK47_051283</name>
</gene>
<dbReference type="InterPro" id="IPR023750">
    <property type="entry name" value="RbsD-like_sf"/>
</dbReference>
<dbReference type="GO" id="GO:0006004">
    <property type="term" value="P:fucose metabolic process"/>
    <property type="evidence" value="ECO:0007669"/>
    <property type="project" value="TreeGrafter"/>
</dbReference>
<evidence type="ECO:0000313" key="4">
    <source>
        <dbReference type="EMBL" id="KAG0719040.1"/>
    </source>
</evidence>
<comment type="caution">
    <text evidence="4">The sequence shown here is derived from an EMBL/GenBank/DDBJ whole genome shotgun (WGS) entry which is preliminary data.</text>
</comment>
<dbReference type="SUPFAM" id="SSF102546">
    <property type="entry name" value="RbsD-like"/>
    <property type="match status" value="1"/>
</dbReference>
<dbReference type="Gene3D" id="3.40.1650.10">
    <property type="entry name" value="RbsD-like domain"/>
    <property type="match status" value="1"/>
</dbReference>
<dbReference type="PANTHER" id="PTHR31690:SF4">
    <property type="entry name" value="FUCOSE MUTAROTASE"/>
    <property type="match status" value="1"/>
</dbReference>
<reference evidence="4" key="1">
    <citation type="submission" date="2020-07" db="EMBL/GenBank/DDBJ databases">
        <title>The High-quality genome of the commercially important snow crab, Chionoecetes opilio.</title>
        <authorList>
            <person name="Jeong J.-H."/>
            <person name="Ryu S."/>
        </authorList>
    </citation>
    <scope>NUCLEOTIDE SEQUENCE</scope>
    <source>
        <strain evidence="4">MADBK_172401_WGS</strain>
        <tissue evidence="4">Digestive gland</tissue>
    </source>
</reference>
<organism evidence="4 5">
    <name type="scientific">Chionoecetes opilio</name>
    <name type="common">Atlantic snow crab</name>
    <name type="synonym">Cancer opilio</name>
    <dbReference type="NCBI Taxonomy" id="41210"/>
    <lineage>
        <taxon>Eukaryota</taxon>
        <taxon>Metazoa</taxon>
        <taxon>Ecdysozoa</taxon>
        <taxon>Arthropoda</taxon>
        <taxon>Crustacea</taxon>
        <taxon>Multicrustacea</taxon>
        <taxon>Malacostraca</taxon>
        <taxon>Eumalacostraca</taxon>
        <taxon>Eucarida</taxon>
        <taxon>Decapoda</taxon>
        <taxon>Pleocyemata</taxon>
        <taxon>Brachyura</taxon>
        <taxon>Eubrachyura</taxon>
        <taxon>Majoidea</taxon>
        <taxon>Majidae</taxon>
        <taxon>Chionoecetes</taxon>
    </lineage>
</organism>
<dbReference type="InterPro" id="IPR007721">
    <property type="entry name" value="RbsD_FucU"/>
</dbReference>
<dbReference type="Proteomes" id="UP000770661">
    <property type="component" value="Unassembled WGS sequence"/>
</dbReference>
<accession>A0A8J5CS47</accession>
<sequence length="190" mass="21577">MSCEVRSGVAVLSSYPCGVYRKVDDNRSCRRDGFCGDAERHTLFWLNVRRKTDRHTQNSSDIKISILPLVLADINFPTSSICKKEGIKEYRADGLGVPALLEAILTLMPLDVHVKCPVVLMQREPIDERRGTVTKFEEYKRICDEHHKKEVEREFLARGLFYERAKKACAIIQTGETAAYGNIILVRGTC</sequence>
<dbReference type="PANTHER" id="PTHR31690">
    <property type="entry name" value="FUCOSE MUTAROTASE"/>
    <property type="match status" value="1"/>
</dbReference>
<dbReference type="EMBL" id="JACEEZ010015127">
    <property type="protein sequence ID" value="KAG0719040.1"/>
    <property type="molecule type" value="Genomic_DNA"/>
</dbReference>
<evidence type="ECO:0000256" key="2">
    <source>
        <dbReference type="ARBA" id="ARBA00036324"/>
    </source>
</evidence>
<name>A0A8J5CS47_CHIOP</name>
<comment type="catalytic activity">
    <reaction evidence="2">
        <text>alpha-L-fucose = beta-L-fucose</text>
        <dbReference type="Rhea" id="RHEA:25580"/>
        <dbReference type="ChEBI" id="CHEBI:42548"/>
        <dbReference type="ChEBI" id="CHEBI:42589"/>
        <dbReference type="EC" id="5.1.3.29"/>
    </reaction>
</comment>
<dbReference type="OrthoDB" id="10011710at2759"/>
<dbReference type="GO" id="GO:0036373">
    <property type="term" value="F:L-fucose mutarotase activity"/>
    <property type="evidence" value="ECO:0007669"/>
    <property type="project" value="UniProtKB-EC"/>
</dbReference>